<dbReference type="Pfam" id="PF01797">
    <property type="entry name" value="Y1_Tnp"/>
    <property type="match status" value="1"/>
</dbReference>
<reference evidence="2 3" key="1">
    <citation type="submission" date="2016-05" db="EMBL/GenBank/DDBJ databases">
        <title>Draft Genome Sequences of Stenotrophomonas maltophilia Strains Sm32COP, Sm41DVV, Sm46PAILV, SmF3, SmF22, SmSOFb1 and SmCVFa1, Isolated from Different Manures, in France.</title>
        <authorList>
            <person name="Nazaret S."/>
            <person name="Bodilis J."/>
        </authorList>
    </citation>
    <scope>NUCLEOTIDE SEQUENCE [LARGE SCALE GENOMIC DNA]</scope>
    <source>
        <strain evidence="2 3">Sm46PAILV</strain>
    </source>
</reference>
<dbReference type="GO" id="GO:0004803">
    <property type="term" value="F:transposase activity"/>
    <property type="evidence" value="ECO:0007669"/>
    <property type="project" value="InterPro"/>
</dbReference>
<dbReference type="PANTHER" id="PTHR36966">
    <property type="entry name" value="REP-ASSOCIATED TYROSINE TRANSPOSASE"/>
    <property type="match status" value="1"/>
</dbReference>
<dbReference type="GO" id="GO:0006313">
    <property type="term" value="P:DNA transposition"/>
    <property type="evidence" value="ECO:0007669"/>
    <property type="project" value="InterPro"/>
</dbReference>
<dbReference type="SUPFAM" id="SSF143422">
    <property type="entry name" value="Transposase IS200-like"/>
    <property type="match status" value="1"/>
</dbReference>
<sequence>MPSVQPAVGRHPIIGNVHAITMMCRNGHRIFDSPANAGVAMQLLGSMDREGLTTSLAWVVMPDHIHWMAQLRGHSPGYCVHRFKARSSFLINRQRGRAGGLWQPGHHDDVIGCDASLRRHARHILANPVRAGLAAQLGEHPYGWCRWTLSDLEAAGEGG</sequence>
<organism evidence="2 3">
    <name type="scientific">Stenotrophomonas maltophilia</name>
    <name type="common">Pseudomonas maltophilia</name>
    <name type="synonym">Xanthomonas maltophilia</name>
    <dbReference type="NCBI Taxonomy" id="40324"/>
    <lineage>
        <taxon>Bacteria</taxon>
        <taxon>Pseudomonadati</taxon>
        <taxon>Pseudomonadota</taxon>
        <taxon>Gammaproteobacteria</taxon>
        <taxon>Lysobacterales</taxon>
        <taxon>Lysobacteraceae</taxon>
        <taxon>Stenotrophomonas</taxon>
        <taxon>Stenotrophomonas maltophilia group</taxon>
    </lineage>
</organism>
<protein>
    <recommendedName>
        <fullName evidence="1">Transposase IS200-like domain-containing protein</fullName>
    </recommendedName>
</protein>
<dbReference type="EMBL" id="LYVJ01000001">
    <property type="protein sequence ID" value="OBU70814.1"/>
    <property type="molecule type" value="Genomic_DNA"/>
</dbReference>
<dbReference type="SMART" id="SM01321">
    <property type="entry name" value="Y1_Tnp"/>
    <property type="match status" value="1"/>
</dbReference>
<evidence type="ECO:0000259" key="1">
    <source>
        <dbReference type="SMART" id="SM01321"/>
    </source>
</evidence>
<comment type="caution">
    <text evidence="2">The sequence shown here is derived from an EMBL/GenBank/DDBJ whole genome shotgun (WGS) entry which is preliminary data.</text>
</comment>
<evidence type="ECO:0000313" key="2">
    <source>
        <dbReference type="EMBL" id="OBU70814.1"/>
    </source>
</evidence>
<dbReference type="Gene3D" id="3.30.70.1290">
    <property type="entry name" value="Transposase IS200-like"/>
    <property type="match status" value="1"/>
</dbReference>
<dbReference type="InterPro" id="IPR052715">
    <property type="entry name" value="RAYT_transposase"/>
</dbReference>
<feature type="domain" description="Transposase IS200-like" evidence="1">
    <location>
        <begin position="13"/>
        <end position="127"/>
    </location>
</feature>
<proteinExistence type="predicted"/>
<dbReference type="Proteomes" id="UP000092256">
    <property type="component" value="Unassembled WGS sequence"/>
</dbReference>
<name>A0A1A6Y7F4_STEMA</name>
<dbReference type="GO" id="GO:0043565">
    <property type="term" value="F:sequence-specific DNA binding"/>
    <property type="evidence" value="ECO:0007669"/>
    <property type="project" value="TreeGrafter"/>
</dbReference>
<dbReference type="NCBIfam" id="NF047646">
    <property type="entry name" value="REP_Tyr_transpos"/>
    <property type="match status" value="1"/>
</dbReference>
<dbReference type="AlphaFoldDB" id="A0A1A6Y7F4"/>
<dbReference type="InterPro" id="IPR036515">
    <property type="entry name" value="Transposase_17_sf"/>
</dbReference>
<gene>
    <name evidence="2" type="ORF">A9K58_01580</name>
</gene>
<evidence type="ECO:0000313" key="3">
    <source>
        <dbReference type="Proteomes" id="UP000092256"/>
    </source>
</evidence>
<dbReference type="InterPro" id="IPR002686">
    <property type="entry name" value="Transposase_17"/>
</dbReference>
<dbReference type="PANTHER" id="PTHR36966:SF1">
    <property type="entry name" value="REP-ASSOCIATED TYROSINE TRANSPOSASE"/>
    <property type="match status" value="1"/>
</dbReference>
<accession>A0A1A6Y7F4</accession>